<dbReference type="Gene3D" id="1.25.40.10">
    <property type="entry name" value="Tetratricopeptide repeat domain"/>
    <property type="match status" value="6"/>
</dbReference>
<feature type="repeat" description="TPR" evidence="1">
    <location>
        <begin position="611"/>
        <end position="644"/>
    </location>
</feature>
<keyword evidence="1" id="KW-0802">TPR repeat</keyword>
<dbReference type="EMBL" id="CP065053">
    <property type="protein sequence ID" value="QPI48466.1"/>
    <property type="molecule type" value="Genomic_DNA"/>
</dbReference>
<protein>
    <submittedName>
        <fullName evidence="2">PEP-CTERM system TPR-repeat protein PrsT</fullName>
    </submittedName>
</protein>
<evidence type="ECO:0000256" key="1">
    <source>
        <dbReference type="PROSITE-ProRule" id="PRU00339"/>
    </source>
</evidence>
<dbReference type="SMART" id="SM00028">
    <property type="entry name" value="TPR"/>
    <property type="match status" value="17"/>
</dbReference>
<accession>A0AA49A6T0</accession>
<feature type="repeat" description="TPR" evidence="1">
    <location>
        <begin position="170"/>
        <end position="203"/>
    </location>
</feature>
<proteinExistence type="predicted"/>
<keyword evidence="3" id="KW-1185">Reference proteome</keyword>
<organism evidence="2 3">
    <name type="scientific">Massilia antarctica</name>
    <dbReference type="NCBI Taxonomy" id="2765360"/>
    <lineage>
        <taxon>Bacteria</taxon>
        <taxon>Pseudomonadati</taxon>
        <taxon>Pseudomonadota</taxon>
        <taxon>Betaproteobacteria</taxon>
        <taxon>Burkholderiales</taxon>
        <taxon>Oxalobacteraceae</taxon>
        <taxon>Telluria group</taxon>
        <taxon>Massilia</taxon>
    </lineage>
</organism>
<dbReference type="SUPFAM" id="SSF48452">
    <property type="entry name" value="TPR-like"/>
    <property type="match status" value="4"/>
</dbReference>
<dbReference type="PROSITE" id="PS51257">
    <property type="entry name" value="PROKAR_LIPOPROTEIN"/>
    <property type="match status" value="1"/>
</dbReference>
<reference evidence="2 3" key="1">
    <citation type="submission" date="2020-11" db="EMBL/GenBank/DDBJ databases">
        <authorList>
            <person name="Sun Q."/>
        </authorList>
    </citation>
    <scope>NUCLEOTIDE SEQUENCE [LARGE SCALE GENOMIC DNA]</scope>
    <source>
        <strain evidence="2 3">P8398</strain>
    </source>
</reference>
<dbReference type="PANTHER" id="PTHR12558">
    <property type="entry name" value="CELL DIVISION CYCLE 16,23,27"/>
    <property type="match status" value="1"/>
</dbReference>
<dbReference type="Proteomes" id="UP000662888">
    <property type="component" value="Chromosome"/>
</dbReference>
<evidence type="ECO:0000313" key="2">
    <source>
        <dbReference type="EMBL" id="QPI48466.1"/>
    </source>
</evidence>
<name>A0AA49A6T0_9BURK</name>
<dbReference type="InterPro" id="IPR011990">
    <property type="entry name" value="TPR-like_helical_dom_sf"/>
</dbReference>
<dbReference type="Pfam" id="PF13432">
    <property type="entry name" value="TPR_16"/>
    <property type="match status" value="5"/>
</dbReference>
<dbReference type="InterPro" id="IPR014266">
    <property type="entry name" value="PEP-CTERM_TPR_PrsT"/>
</dbReference>
<dbReference type="RefSeq" id="WP_206088085.1">
    <property type="nucleotide sequence ID" value="NZ_CP065053.1"/>
</dbReference>
<dbReference type="PANTHER" id="PTHR12558:SF13">
    <property type="entry name" value="CELL DIVISION CYCLE PROTEIN 27 HOMOLOG"/>
    <property type="match status" value="1"/>
</dbReference>
<dbReference type="Pfam" id="PF14559">
    <property type="entry name" value="TPR_19"/>
    <property type="match status" value="4"/>
</dbReference>
<evidence type="ECO:0000313" key="3">
    <source>
        <dbReference type="Proteomes" id="UP000662888"/>
    </source>
</evidence>
<dbReference type="InterPro" id="IPR019734">
    <property type="entry name" value="TPR_rpt"/>
</dbReference>
<sequence length="927" mass="98701">MSRSVSRWPRPLAAIAIAVAMLLAAILGGCKESDPAAVLKQAKELRAKGDARAAVIVLKNALQKNSADRDARLLLGEVYLEQGDAPSAEKELRRARDLGAALPELPLLIGQSLLMQGQYERLLSDIDPAAPPAQGPAILALRAHALLGSGDSAQASALFAQALALHPDLPDALLGMARMAAAGKQQAEAARLMQRALAIDPDNIDCLRFNADLLRAAGKPDQALTAHERILALRPYNVQARLDVASLHLDAGRFGPARDAIGAARKLSGASLAVTYAQAMLDFREQKLAASRESLQQVLRVAPDHYPAILLAGAVESALGATGQAEQHLQKFLAAYPGHVYATKLMSSLQVRANAPKAALDLLTPLLADHPDDVELLTLAGEAKLSAREYGAATTFFEQASALQPQAAALRTSLALSRLGSGDTSRAIAELERAATLDAGAPRVGILLVMAHLRAKNTDKALAAVQEMERRDDNPLVQNLKGGIHLARGDASQARASFNRALALEPLYLPALANLAQLDLAQRKPADARKRYEAALAKAPRNRALLEALAGLAQRDGRLAEAVAWLERARQAEPDALPLALRLADLYARAGAKAKALQLARTLETANPASPEATAMLAQIYVLNQDLDAALDAYARLAALAPASPMPLVRMASLQLERGDDTAALVSLRQALGIDPSLFDAQMSVLNILIRQQKFTEARALAREAQQRKPDAPNGYKLEGDVLAAQGQHAAALAAWERAFERQADGALLIQIHGALNKLGRSADADARMARWFGEHPADVPARLYYASSKLVASDYKAAIGHLEAVLKAEPDNLIALNDLAWACQQSGDSRAQAYAERAHALAPGNPAVLDTLGWIHAERGDLASALPLLRKASALAPAAGNIHFHFGTALARSGDKRAARRELERLLAQPQRSAHHEQAVALLRTL</sequence>
<dbReference type="PROSITE" id="PS50005">
    <property type="entry name" value="TPR"/>
    <property type="match status" value="2"/>
</dbReference>
<dbReference type="NCBIfam" id="TIGR02917">
    <property type="entry name" value="PEP_TPR_lipo"/>
    <property type="match status" value="1"/>
</dbReference>
<gene>
    <name evidence="2" type="primary">prsT</name>
    <name evidence="2" type="ORF">IV454_23470</name>
</gene>